<comment type="caution">
    <text evidence="3">The sequence shown here is derived from an EMBL/GenBank/DDBJ whole genome shotgun (WGS) entry which is preliminary data.</text>
</comment>
<dbReference type="EMBL" id="JBGBPQ010000011">
    <property type="protein sequence ID" value="KAL1515481.1"/>
    <property type="molecule type" value="Genomic_DNA"/>
</dbReference>
<reference evidence="3 4" key="1">
    <citation type="journal article" date="2024" name="Science">
        <title>Giant polyketide synthase enzymes in the biosynthesis of giant marine polyether toxins.</title>
        <authorList>
            <person name="Fallon T.R."/>
            <person name="Shende V.V."/>
            <person name="Wierzbicki I.H."/>
            <person name="Pendleton A.L."/>
            <person name="Watervoot N.F."/>
            <person name="Auber R.P."/>
            <person name="Gonzalez D.J."/>
            <person name="Wisecaver J.H."/>
            <person name="Moore B.S."/>
        </authorList>
    </citation>
    <scope>NUCLEOTIDE SEQUENCE [LARGE SCALE GENOMIC DNA]</scope>
    <source>
        <strain evidence="3 4">12B1</strain>
    </source>
</reference>
<keyword evidence="4" id="KW-1185">Reference proteome</keyword>
<evidence type="ECO:0000313" key="3">
    <source>
        <dbReference type="EMBL" id="KAL1515481.1"/>
    </source>
</evidence>
<feature type="region of interest" description="Disordered" evidence="2">
    <location>
        <begin position="509"/>
        <end position="531"/>
    </location>
</feature>
<sequence>MSAPRSPANGTPHEVPPPFPSAREVDADEEQSLQQPAASMVASATYSNDSDEDDLDVEQAVGKLRDLLVKLIPFFLKEQEKSSARILCPFTMRGLAHMVRSGHVSQSTYRAMARHFEWPRDPLATLQPQKVKCHAKPMRDLRALHMHAYKCPRSIEVTELLEDDETSGNQLCHRVLDEILGPDSSCSRPDVSASYSARKPQEFSETMSWPPVLVLEECTRDLSSGTLLKAKYSDLGETHFFNEYDGGRFTGKDESTRIRTLHDLFLKEYEQKFRINDQLLQDANIQYEEKLARLKEEKDKANLEAELIKQGAEDAKEEAVYEALARLESTRVRPLNDMFLKVQGRLFRDFSAELEKGHFIRSVGLLDLGYMLHLGLSESDYCAATMWMDNFRNVNPEAESESGLPLFEPLKIFPVYVDPETGSSSYQVKEDHPFVVAFRKRYDKRKNPLTQRTRADEMLEYMRAVKVEKFHQFEMMAKVEKIERNIKFVTQVFSDKMMEQYKEKVKKVRERTEKALSSKSTITPNKKKRLK</sequence>
<feature type="compositionally biased region" description="Polar residues" evidence="2">
    <location>
        <begin position="32"/>
        <end position="48"/>
    </location>
</feature>
<gene>
    <name evidence="3" type="ORF">AB1Y20_002105</name>
</gene>
<evidence type="ECO:0000256" key="1">
    <source>
        <dbReference type="SAM" id="Coils"/>
    </source>
</evidence>
<accession>A0AB34JA15</accession>
<proteinExistence type="predicted"/>
<evidence type="ECO:0000256" key="2">
    <source>
        <dbReference type="SAM" id="MobiDB-lite"/>
    </source>
</evidence>
<feature type="region of interest" description="Disordered" evidence="2">
    <location>
        <begin position="1"/>
        <end position="53"/>
    </location>
</feature>
<name>A0AB34JA15_PRYPA</name>
<feature type="coiled-coil region" evidence="1">
    <location>
        <begin position="277"/>
        <end position="318"/>
    </location>
</feature>
<evidence type="ECO:0000313" key="4">
    <source>
        <dbReference type="Proteomes" id="UP001515480"/>
    </source>
</evidence>
<organism evidence="3 4">
    <name type="scientific">Prymnesium parvum</name>
    <name type="common">Toxic golden alga</name>
    <dbReference type="NCBI Taxonomy" id="97485"/>
    <lineage>
        <taxon>Eukaryota</taxon>
        <taxon>Haptista</taxon>
        <taxon>Haptophyta</taxon>
        <taxon>Prymnesiophyceae</taxon>
        <taxon>Prymnesiales</taxon>
        <taxon>Prymnesiaceae</taxon>
        <taxon>Prymnesium</taxon>
    </lineage>
</organism>
<dbReference type="Proteomes" id="UP001515480">
    <property type="component" value="Unassembled WGS sequence"/>
</dbReference>
<dbReference type="AlphaFoldDB" id="A0AB34JA15"/>
<protein>
    <submittedName>
        <fullName evidence="3">Uncharacterized protein</fullName>
    </submittedName>
</protein>
<keyword evidence="1" id="KW-0175">Coiled coil</keyword>